<dbReference type="GO" id="GO:0030620">
    <property type="term" value="F:U2 snRNA binding"/>
    <property type="evidence" value="ECO:0007669"/>
    <property type="project" value="InterPro"/>
</dbReference>
<accession>A0A261Y5X7</accession>
<dbReference type="SMART" id="SM00369">
    <property type="entry name" value="LRR_TYP"/>
    <property type="match status" value="2"/>
</dbReference>
<feature type="compositionally biased region" description="Polar residues" evidence="7">
    <location>
        <begin position="192"/>
        <end position="203"/>
    </location>
</feature>
<keyword evidence="4" id="KW-0539">Nucleus</keyword>
<evidence type="ECO:0000256" key="3">
    <source>
        <dbReference type="ARBA" id="ARBA00022737"/>
    </source>
</evidence>
<dbReference type="SUPFAM" id="SSF52058">
    <property type="entry name" value="L domain-like"/>
    <property type="match status" value="1"/>
</dbReference>
<keyword evidence="9" id="KW-1185">Reference proteome</keyword>
<dbReference type="PROSITE" id="PS51450">
    <property type="entry name" value="LRR"/>
    <property type="match status" value="2"/>
</dbReference>
<dbReference type="EMBL" id="MVBO01000007">
    <property type="protein sequence ID" value="OZJ06040.1"/>
    <property type="molecule type" value="Genomic_DNA"/>
</dbReference>
<dbReference type="Gene3D" id="3.80.10.10">
    <property type="entry name" value="Ribonuclease Inhibitor"/>
    <property type="match status" value="1"/>
</dbReference>
<organism evidence="8 9">
    <name type="scientific">Bifiguratus adelaidae</name>
    <dbReference type="NCBI Taxonomy" id="1938954"/>
    <lineage>
        <taxon>Eukaryota</taxon>
        <taxon>Fungi</taxon>
        <taxon>Fungi incertae sedis</taxon>
        <taxon>Mucoromycota</taxon>
        <taxon>Mucoromycotina</taxon>
        <taxon>Endogonomycetes</taxon>
        <taxon>Endogonales</taxon>
        <taxon>Endogonales incertae sedis</taxon>
        <taxon>Bifiguratus</taxon>
    </lineage>
</organism>
<dbReference type="GO" id="GO:0000398">
    <property type="term" value="P:mRNA splicing, via spliceosome"/>
    <property type="evidence" value="ECO:0007669"/>
    <property type="project" value="InterPro"/>
</dbReference>
<gene>
    <name evidence="8" type="ORF">BZG36_01128</name>
</gene>
<dbReference type="InterPro" id="IPR003591">
    <property type="entry name" value="Leu-rich_rpt_typical-subtyp"/>
</dbReference>
<evidence type="ECO:0000313" key="8">
    <source>
        <dbReference type="EMBL" id="OZJ06040.1"/>
    </source>
</evidence>
<comment type="similarity">
    <text evidence="5">Belongs to the U2 small nuclear ribonucleoprotein A family.</text>
</comment>
<dbReference type="FunFam" id="3.80.10.10:FF:000026">
    <property type="entry name" value="U2 small nuclear ribonucleoprotein A"/>
    <property type="match status" value="1"/>
</dbReference>
<evidence type="ECO:0000313" key="9">
    <source>
        <dbReference type="Proteomes" id="UP000242875"/>
    </source>
</evidence>
<evidence type="ECO:0000256" key="2">
    <source>
        <dbReference type="ARBA" id="ARBA00022614"/>
    </source>
</evidence>
<dbReference type="PANTHER" id="PTHR10552">
    <property type="entry name" value="U2 SMALL NUCLEAR RIBONUCLEOPROTEIN A"/>
    <property type="match status" value="1"/>
</dbReference>
<dbReference type="PANTHER" id="PTHR10552:SF6">
    <property type="entry name" value="U2 SMALL NUCLEAR RIBONUCLEOPROTEIN A"/>
    <property type="match status" value="1"/>
</dbReference>
<dbReference type="AlphaFoldDB" id="A0A261Y5X7"/>
<name>A0A261Y5X7_9FUNG</name>
<comment type="subcellular location">
    <subcellularLocation>
        <location evidence="1">Nucleus</location>
    </subcellularLocation>
</comment>
<evidence type="ECO:0000256" key="1">
    <source>
        <dbReference type="ARBA" id="ARBA00004123"/>
    </source>
</evidence>
<evidence type="ECO:0000256" key="4">
    <source>
        <dbReference type="ARBA" id="ARBA00023242"/>
    </source>
</evidence>
<keyword evidence="3" id="KW-0677">Repeat</keyword>
<sequence>MRLTADVIGEAATFINTVKDRELDLRGLNIPAIENLGATKDLNDTLDLTDNDIRQITNFPYLPRLKHLFLSNNRISRIDAQAAKYLPNLLTLMLTNNQINELGDLESLSAFKNLQYLSLLDNPVTKKKHYRLWTISKLPKLRVFDFRKVKAAERKEALELFGQEGKETTLAKELNDTKSKTFEPTVEEPKSNLPTMGLTPQEQQRIRDSIKQAKSLDEITMLEKMLQSGQIPEAQKQRLGL</sequence>
<dbReference type="GO" id="GO:0071014">
    <property type="term" value="C:post-mRNA release spliceosomal complex"/>
    <property type="evidence" value="ECO:0007669"/>
    <property type="project" value="EnsemblFungi"/>
</dbReference>
<comment type="caution">
    <text evidence="8">The sequence shown here is derived from an EMBL/GenBank/DDBJ whole genome shotgun (WGS) entry which is preliminary data.</text>
</comment>
<dbReference type="Proteomes" id="UP000242875">
    <property type="component" value="Unassembled WGS sequence"/>
</dbReference>
<protein>
    <recommendedName>
        <fullName evidence="6">U2 small nuclear ribonucleoprotein A'</fullName>
    </recommendedName>
</protein>
<proteinExistence type="inferred from homology"/>
<feature type="region of interest" description="Disordered" evidence="7">
    <location>
        <begin position="180"/>
        <end position="204"/>
    </location>
</feature>
<evidence type="ECO:0000256" key="6">
    <source>
        <dbReference type="ARBA" id="ARBA00024238"/>
    </source>
</evidence>
<evidence type="ECO:0000256" key="7">
    <source>
        <dbReference type="SAM" id="MobiDB-lite"/>
    </source>
</evidence>
<dbReference type="InterPro" id="IPR001611">
    <property type="entry name" value="Leu-rich_rpt"/>
</dbReference>
<dbReference type="GO" id="GO:0005686">
    <property type="term" value="C:U2 snRNP"/>
    <property type="evidence" value="ECO:0007669"/>
    <property type="project" value="EnsemblFungi"/>
</dbReference>
<dbReference type="InterPro" id="IPR032675">
    <property type="entry name" value="LRR_dom_sf"/>
</dbReference>
<dbReference type="Pfam" id="PF14580">
    <property type="entry name" value="LRR_9"/>
    <property type="match status" value="1"/>
</dbReference>
<keyword evidence="2" id="KW-0433">Leucine-rich repeat</keyword>
<evidence type="ECO:0000256" key="5">
    <source>
        <dbReference type="ARBA" id="ARBA00024196"/>
    </source>
</evidence>
<reference evidence="8 9" key="1">
    <citation type="journal article" date="2017" name="Mycologia">
        <title>Bifiguratus adelaidae, gen. et sp. nov., a new member of Mucoromycotina in endophytic and soil-dwelling habitats.</title>
        <authorList>
            <person name="Torres-Cruz T.J."/>
            <person name="Billingsley Tobias T.L."/>
            <person name="Almatruk M."/>
            <person name="Hesse C."/>
            <person name="Kuske C.R."/>
            <person name="Desiro A."/>
            <person name="Benucci G.M."/>
            <person name="Bonito G."/>
            <person name="Stajich J.E."/>
            <person name="Dunlap C."/>
            <person name="Arnold A.E."/>
            <person name="Porras-Alfaro A."/>
        </authorList>
    </citation>
    <scope>NUCLEOTIDE SEQUENCE [LARGE SCALE GENOMIC DNA]</scope>
    <source>
        <strain evidence="8 9">AZ0501</strain>
    </source>
</reference>
<dbReference type="InterPro" id="IPR044640">
    <property type="entry name" value="RU2A"/>
</dbReference>
<dbReference type="OrthoDB" id="433501at2759"/>